<protein>
    <submittedName>
        <fullName evidence="1">Uncharacterized protein</fullName>
    </submittedName>
</protein>
<dbReference type="RefSeq" id="WP_144260565.1">
    <property type="nucleotide sequence ID" value="NZ_QMDX01000001.1"/>
</dbReference>
<accession>A0A554NFC7</accession>
<organism evidence="1 2">
    <name type="scientific">Haloglomus irregulare</name>
    <dbReference type="NCBI Taxonomy" id="2234134"/>
    <lineage>
        <taxon>Archaea</taxon>
        <taxon>Methanobacteriati</taxon>
        <taxon>Methanobacteriota</taxon>
        <taxon>Stenosarchaea group</taxon>
        <taxon>Halobacteria</taxon>
        <taxon>Halobacteriales</taxon>
        <taxon>Natronomonadaceae</taxon>
        <taxon>Haloglomus</taxon>
    </lineage>
</organism>
<keyword evidence="2" id="KW-1185">Reference proteome</keyword>
<reference evidence="1 2" key="1">
    <citation type="submission" date="2018-06" db="EMBL/GenBank/DDBJ databases">
        <title>Natronomonas sp. F16-60 a new haloarchaeon isolated from a solar saltern of Isla Cristina, Huelva, Spain.</title>
        <authorList>
            <person name="Duran-Viseras A."/>
            <person name="Sanchez-Porro C."/>
            <person name="Ventosa A."/>
        </authorList>
    </citation>
    <scope>NUCLEOTIDE SEQUENCE [LARGE SCALE GENOMIC DNA]</scope>
    <source>
        <strain evidence="1 2">F16-60</strain>
    </source>
</reference>
<dbReference type="InParanoid" id="A0A554NFC7"/>
<name>A0A554NFC7_9EURY</name>
<dbReference type="Pfam" id="PF26422">
    <property type="entry name" value="Halo_JAB_MPN"/>
    <property type="match status" value="1"/>
</dbReference>
<dbReference type="EMBL" id="QMDX01000001">
    <property type="protein sequence ID" value="TSD16083.1"/>
    <property type="molecule type" value="Genomic_DNA"/>
</dbReference>
<comment type="caution">
    <text evidence="1">The sequence shown here is derived from an EMBL/GenBank/DDBJ whole genome shotgun (WGS) entry which is preliminary data.</text>
</comment>
<sequence>MSDGPDGTAGDGSGDRPVYATVGLVTALLDIAEDRSPSEVTIALTTTPAGEFEPPLDLPAGTPVFTDFYLPGTGGSVAAVFGMNLGTPASNGRFVSHPDGHLAVRQTDDLHQVVFIGVPPWEPTDIAAFGRRGRGRPLELLDVEPPVESLPP</sequence>
<evidence type="ECO:0000313" key="2">
    <source>
        <dbReference type="Proteomes" id="UP000319894"/>
    </source>
</evidence>
<dbReference type="InterPro" id="IPR058877">
    <property type="entry name" value="JAB/MPN_dom-containing"/>
</dbReference>
<dbReference type="Proteomes" id="UP000319894">
    <property type="component" value="Unassembled WGS sequence"/>
</dbReference>
<dbReference type="OrthoDB" id="210127at2157"/>
<proteinExistence type="predicted"/>
<gene>
    <name evidence="1" type="ORF">DP107_02590</name>
</gene>
<dbReference type="AlphaFoldDB" id="A0A554NFC7"/>
<evidence type="ECO:0000313" key="1">
    <source>
        <dbReference type="EMBL" id="TSD16083.1"/>
    </source>
</evidence>